<dbReference type="GeneID" id="25913672"/>
<protein>
    <recommendedName>
        <fullName evidence="6">rRNA methyltransferase 2, mitochondrial</fullName>
    </recommendedName>
</protein>
<dbReference type="InterPro" id="IPR050082">
    <property type="entry name" value="RNA_methyltr_RlmE"/>
</dbReference>
<evidence type="ECO:0000256" key="1">
    <source>
        <dbReference type="ARBA" id="ARBA00009258"/>
    </source>
</evidence>
<dbReference type="GO" id="GO:0008650">
    <property type="term" value="F:rRNA (uridine-2'-O-)-methyltransferase activity"/>
    <property type="evidence" value="ECO:0007669"/>
    <property type="project" value="TreeGrafter"/>
</dbReference>
<sequence>MNVVPGASLVTGDFTKADTQAEVTKILQGKRADVVLSDMAPPASGQPSVDFDRLMNLCDAVLNFTKGNLKPGGTLVVKLLGGGDIKDFRTSLTQTFQSVKFAKPAASRSSSSESFVVATGFTQPKSSVEGSGTMQREVKTD</sequence>
<comment type="similarity">
    <text evidence="1">Belongs to the class I-like SAM-binding methyltransferase superfamily. RNA methyltransferase RlmE family.</text>
</comment>
<evidence type="ECO:0000313" key="9">
    <source>
        <dbReference type="Proteomes" id="UP000054560"/>
    </source>
</evidence>
<dbReference type="InterPro" id="IPR002877">
    <property type="entry name" value="RNA_MeTrfase_FtsJ_dom"/>
</dbReference>
<name>A0A0L0FC24_9EUKA</name>
<keyword evidence="5" id="KW-0949">S-adenosyl-L-methionine</keyword>
<dbReference type="Proteomes" id="UP000054560">
    <property type="component" value="Unassembled WGS sequence"/>
</dbReference>
<evidence type="ECO:0000256" key="6">
    <source>
        <dbReference type="ARBA" id="ARBA00041184"/>
    </source>
</evidence>
<evidence type="ECO:0000256" key="4">
    <source>
        <dbReference type="ARBA" id="ARBA00022679"/>
    </source>
</evidence>
<evidence type="ECO:0000259" key="7">
    <source>
        <dbReference type="Pfam" id="PF01728"/>
    </source>
</evidence>
<proteinExistence type="inferred from homology"/>
<gene>
    <name evidence="8" type="ORF">SARC_13168</name>
</gene>
<dbReference type="AlphaFoldDB" id="A0A0L0FC24"/>
<organism evidence="8 9">
    <name type="scientific">Sphaeroforma arctica JP610</name>
    <dbReference type="NCBI Taxonomy" id="667725"/>
    <lineage>
        <taxon>Eukaryota</taxon>
        <taxon>Ichthyosporea</taxon>
        <taxon>Ichthyophonida</taxon>
        <taxon>Sphaeroforma</taxon>
    </lineage>
</organism>
<feature type="non-terminal residue" evidence="8">
    <location>
        <position position="1"/>
    </location>
</feature>
<dbReference type="Gene3D" id="3.40.50.150">
    <property type="entry name" value="Vaccinia Virus protein VP39"/>
    <property type="match status" value="1"/>
</dbReference>
<dbReference type="PANTHER" id="PTHR10920:SF18">
    <property type="entry name" value="RRNA METHYLTRANSFERASE 2, MITOCHONDRIAL"/>
    <property type="match status" value="1"/>
</dbReference>
<evidence type="ECO:0000256" key="2">
    <source>
        <dbReference type="ARBA" id="ARBA00022552"/>
    </source>
</evidence>
<dbReference type="PANTHER" id="PTHR10920">
    <property type="entry name" value="RIBOSOMAL RNA METHYLTRANSFERASE"/>
    <property type="match status" value="1"/>
</dbReference>
<evidence type="ECO:0000256" key="3">
    <source>
        <dbReference type="ARBA" id="ARBA00022603"/>
    </source>
</evidence>
<evidence type="ECO:0000256" key="5">
    <source>
        <dbReference type="ARBA" id="ARBA00022691"/>
    </source>
</evidence>
<dbReference type="SUPFAM" id="SSF53335">
    <property type="entry name" value="S-adenosyl-L-methionine-dependent methyltransferases"/>
    <property type="match status" value="1"/>
</dbReference>
<keyword evidence="2" id="KW-0698">rRNA processing</keyword>
<evidence type="ECO:0000313" key="8">
    <source>
        <dbReference type="EMBL" id="KNC74279.1"/>
    </source>
</evidence>
<dbReference type="Pfam" id="PF01728">
    <property type="entry name" value="FtsJ"/>
    <property type="match status" value="1"/>
</dbReference>
<keyword evidence="9" id="KW-1185">Reference proteome</keyword>
<dbReference type="STRING" id="667725.A0A0L0FC24"/>
<dbReference type="EMBL" id="KQ244566">
    <property type="protein sequence ID" value="KNC74279.1"/>
    <property type="molecule type" value="Genomic_DNA"/>
</dbReference>
<dbReference type="OrthoDB" id="20105at2759"/>
<accession>A0A0L0FC24</accession>
<keyword evidence="3 8" id="KW-0489">Methyltransferase</keyword>
<dbReference type="InterPro" id="IPR029063">
    <property type="entry name" value="SAM-dependent_MTases_sf"/>
</dbReference>
<reference evidence="8 9" key="1">
    <citation type="submission" date="2011-02" db="EMBL/GenBank/DDBJ databases">
        <title>The Genome Sequence of Sphaeroforma arctica JP610.</title>
        <authorList>
            <consortium name="The Broad Institute Genome Sequencing Platform"/>
            <person name="Russ C."/>
            <person name="Cuomo C."/>
            <person name="Young S.K."/>
            <person name="Zeng Q."/>
            <person name="Gargeya S."/>
            <person name="Alvarado L."/>
            <person name="Berlin A."/>
            <person name="Chapman S.B."/>
            <person name="Chen Z."/>
            <person name="Freedman E."/>
            <person name="Gellesch M."/>
            <person name="Goldberg J."/>
            <person name="Griggs A."/>
            <person name="Gujja S."/>
            <person name="Heilman E."/>
            <person name="Heiman D."/>
            <person name="Howarth C."/>
            <person name="Mehta T."/>
            <person name="Neiman D."/>
            <person name="Pearson M."/>
            <person name="Roberts A."/>
            <person name="Saif S."/>
            <person name="Shea T."/>
            <person name="Shenoy N."/>
            <person name="Sisk P."/>
            <person name="Stolte C."/>
            <person name="Sykes S."/>
            <person name="White J."/>
            <person name="Yandava C."/>
            <person name="Burger G."/>
            <person name="Gray M.W."/>
            <person name="Holland P.W.H."/>
            <person name="King N."/>
            <person name="Lang F.B.F."/>
            <person name="Roger A.J."/>
            <person name="Ruiz-Trillo I."/>
            <person name="Haas B."/>
            <person name="Nusbaum C."/>
            <person name="Birren B."/>
        </authorList>
    </citation>
    <scope>NUCLEOTIDE SEQUENCE [LARGE SCALE GENOMIC DNA]</scope>
    <source>
        <strain evidence="8 9">JP610</strain>
    </source>
</reference>
<feature type="domain" description="Ribosomal RNA methyltransferase FtsJ" evidence="7">
    <location>
        <begin position="5"/>
        <end position="121"/>
    </location>
</feature>
<keyword evidence="4 8" id="KW-0808">Transferase</keyword>
<dbReference type="eggNOG" id="KOG4589">
    <property type="taxonomic scope" value="Eukaryota"/>
</dbReference>
<dbReference type="RefSeq" id="XP_014148181.1">
    <property type="nucleotide sequence ID" value="XM_014292706.1"/>
</dbReference>